<protein>
    <submittedName>
        <fullName evidence="1">Uncharacterized protein</fullName>
    </submittedName>
</protein>
<reference evidence="1 2" key="1">
    <citation type="submission" date="2020-07" db="EMBL/GenBank/DDBJ databases">
        <title>Genomic Encyclopedia of Type Strains, Phase IV (KMG-IV): sequencing the most valuable type-strain genomes for metagenomic binning, comparative biology and taxonomic classification.</title>
        <authorList>
            <person name="Goeker M."/>
        </authorList>
    </citation>
    <scope>NUCLEOTIDE SEQUENCE [LARGE SCALE GENOMIC DNA]</scope>
    <source>
        <strain evidence="1 2">DSM 15730</strain>
    </source>
</reference>
<dbReference type="Proteomes" id="UP000523087">
    <property type="component" value="Unassembled WGS sequence"/>
</dbReference>
<evidence type="ECO:0000313" key="1">
    <source>
        <dbReference type="EMBL" id="MBA2875444.1"/>
    </source>
</evidence>
<gene>
    <name evidence="1" type="ORF">HNR31_002232</name>
</gene>
<dbReference type="AlphaFoldDB" id="A0A7V9Z7L8"/>
<keyword evidence="2" id="KW-1185">Reference proteome</keyword>
<name>A0A7V9Z7L8_9BACL</name>
<organism evidence="1 2">
    <name type="scientific">Thermaerobacillus caldiproteolyticus</name>
    <dbReference type="NCBI Taxonomy" id="247480"/>
    <lineage>
        <taxon>Bacteria</taxon>
        <taxon>Bacillati</taxon>
        <taxon>Bacillota</taxon>
        <taxon>Bacilli</taxon>
        <taxon>Bacillales</taxon>
        <taxon>Anoxybacillaceae</taxon>
        <taxon>Thermaerobacillus</taxon>
    </lineage>
</organism>
<evidence type="ECO:0000313" key="2">
    <source>
        <dbReference type="Proteomes" id="UP000523087"/>
    </source>
</evidence>
<proteinExistence type="predicted"/>
<comment type="caution">
    <text evidence="1">The sequence shown here is derived from an EMBL/GenBank/DDBJ whole genome shotgun (WGS) entry which is preliminary data.</text>
</comment>
<accession>A0A7V9Z7L8</accession>
<sequence length="65" mass="7871">MTCTTYDNWGIKFRKTFKSLYKNERFTPDDEILEFIENFKFKDELYGKLESIVKAIRSKKENGKH</sequence>
<dbReference type="EMBL" id="JACDUT010000006">
    <property type="protein sequence ID" value="MBA2875444.1"/>
    <property type="molecule type" value="Genomic_DNA"/>
</dbReference>